<feature type="domain" description="Ketoreductase" evidence="3">
    <location>
        <begin position="11"/>
        <end position="193"/>
    </location>
</feature>
<gene>
    <name evidence="5" type="ORF">I6G68_05435</name>
    <name evidence="4" type="ORF">ODY43_00695</name>
</gene>
<proteinExistence type="inferred from homology"/>
<dbReference type="GO" id="GO:0016020">
    <property type="term" value="C:membrane"/>
    <property type="evidence" value="ECO:0007669"/>
    <property type="project" value="TreeGrafter"/>
</dbReference>
<sequence>MPLNDKDRQGQWALITGASSGIGRATAIALAKAGYSLLLTARHQERLEESKQLCLEAGARAVDIFPADLNDLETIDRLVHYAFERYSIRIVVHSAGLGYFERVIRQSDAHTLEQINTNLLSAIYLCQRIAIAMLDQGLSKTYLVILASIAARIQTAGNASYAASKAGLLAFANGLRQELWSTPIQVMTVLPGPVKTAFFDQADPSGQFIQAVDAFTVEAGEVAQAICQGIKRNKMEVVVPNYYACINKVLSLSVPLGYRLIHWTMSRIKSR</sequence>
<keyword evidence="2" id="KW-0560">Oxidoreductase</keyword>
<dbReference type="Pfam" id="PF00106">
    <property type="entry name" value="adh_short"/>
    <property type="match status" value="1"/>
</dbReference>
<dbReference type="RefSeq" id="WP_060778287.1">
    <property type="nucleotide sequence ID" value="NZ_CAJHLF010000002.1"/>
</dbReference>
<comment type="similarity">
    <text evidence="1">Belongs to the short-chain dehydrogenases/reductases (SDR) family.</text>
</comment>
<dbReference type="InterPro" id="IPR002347">
    <property type="entry name" value="SDR_fam"/>
</dbReference>
<dbReference type="KEGG" id="aun:AWM73_04620"/>
<evidence type="ECO:0000313" key="7">
    <source>
        <dbReference type="Proteomes" id="UP001069145"/>
    </source>
</evidence>
<dbReference type="InterPro" id="IPR020904">
    <property type="entry name" value="Sc_DH/Rdtase_CS"/>
</dbReference>
<dbReference type="Proteomes" id="UP001069145">
    <property type="component" value="Unassembled WGS sequence"/>
</dbReference>
<dbReference type="PANTHER" id="PTHR44196">
    <property type="entry name" value="DEHYDROGENASE/REDUCTASE SDR FAMILY MEMBER 7B"/>
    <property type="match status" value="1"/>
</dbReference>
<dbReference type="InterPro" id="IPR057326">
    <property type="entry name" value="KR_dom"/>
</dbReference>
<reference evidence="4" key="2">
    <citation type="submission" date="2022-09" db="EMBL/GenBank/DDBJ databases">
        <title>Aerococcus urinae taxonomy study.</title>
        <authorList>
            <person name="Christensen J."/>
            <person name="Senneby E."/>
        </authorList>
    </citation>
    <scope>NUCLEOTIDE SEQUENCE</scope>
    <source>
        <strain evidence="4">NLD-066-U95</strain>
    </source>
</reference>
<name>A0A0X8FEP1_9LACT</name>
<evidence type="ECO:0000313" key="6">
    <source>
        <dbReference type="Proteomes" id="UP000594771"/>
    </source>
</evidence>
<dbReference type="AlphaFoldDB" id="A0A0X8FEP1"/>
<evidence type="ECO:0000313" key="5">
    <source>
        <dbReference type="EMBL" id="QPS00839.1"/>
    </source>
</evidence>
<dbReference type="SUPFAM" id="SSF51735">
    <property type="entry name" value="NAD(P)-binding Rossmann-fold domains"/>
    <property type="match status" value="1"/>
</dbReference>
<evidence type="ECO:0000256" key="1">
    <source>
        <dbReference type="ARBA" id="ARBA00006484"/>
    </source>
</evidence>
<evidence type="ECO:0000256" key="2">
    <source>
        <dbReference type="ARBA" id="ARBA00023002"/>
    </source>
</evidence>
<reference evidence="5 6" key="1">
    <citation type="submission" date="2020-12" db="EMBL/GenBank/DDBJ databases">
        <title>FDA dAtabase for Regulatory Grade micrObial Sequences (FDA-ARGOS): Supporting development and validation of Infectious Disease Dx tests.</title>
        <authorList>
            <person name="Sproer C."/>
            <person name="Gronow S."/>
            <person name="Severitt S."/>
            <person name="Schroder I."/>
            <person name="Tallon L."/>
            <person name="Sadzewicz L."/>
            <person name="Zhao X."/>
            <person name="Boylan J."/>
            <person name="Ott S."/>
            <person name="Bowen H."/>
            <person name="Vavikolanu K."/>
            <person name="Mehta A."/>
            <person name="Aluvathingal J."/>
            <person name="Nadendla S."/>
            <person name="Lowell S."/>
            <person name="Myers T."/>
            <person name="Yan Y."/>
            <person name="Sichtig H."/>
        </authorList>
    </citation>
    <scope>NUCLEOTIDE SEQUENCE [LARGE SCALE GENOMIC DNA]</scope>
    <source>
        <strain evidence="5 6">FDAARGOS_911</strain>
    </source>
</reference>
<dbReference type="PROSITE" id="PS00061">
    <property type="entry name" value="ADH_SHORT"/>
    <property type="match status" value="1"/>
</dbReference>
<dbReference type="EMBL" id="CP065662">
    <property type="protein sequence ID" value="QPS00839.1"/>
    <property type="molecule type" value="Genomic_DNA"/>
</dbReference>
<dbReference type="PANTHER" id="PTHR44196:SF1">
    <property type="entry name" value="DEHYDROGENASE_REDUCTASE SDR FAMILY MEMBER 7B"/>
    <property type="match status" value="1"/>
</dbReference>
<dbReference type="GO" id="GO:0016491">
    <property type="term" value="F:oxidoreductase activity"/>
    <property type="evidence" value="ECO:0007669"/>
    <property type="project" value="UniProtKB-KW"/>
</dbReference>
<dbReference type="SMART" id="SM00822">
    <property type="entry name" value="PKS_KR"/>
    <property type="match status" value="1"/>
</dbReference>
<dbReference type="EMBL" id="JAOTML010000001">
    <property type="protein sequence ID" value="MCY3052522.1"/>
    <property type="molecule type" value="Genomic_DNA"/>
</dbReference>
<dbReference type="GeneID" id="35767547"/>
<evidence type="ECO:0000259" key="3">
    <source>
        <dbReference type="SMART" id="SM00822"/>
    </source>
</evidence>
<evidence type="ECO:0000313" key="4">
    <source>
        <dbReference type="EMBL" id="MCY3052522.1"/>
    </source>
</evidence>
<dbReference type="PRINTS" id="PR00081">
    <property type="entry name" value="GDHRDH"/>
</dbReference>
<accession>A0A0X8FEP1</accession>
<keyword evidence="7" id="KW-1185">Reference proteome</keyword>
<dbReference type="Proteomes" id="UP000594771">
    <property type="component" value="Chromosome"/>
</dbReference>
<protein>
    <submittedName>
        <fullName evidence="5">SDR family NAD(P)-dependent oxidoreductase</fullName>
    </submittedName>
</protein>
<dbReference type="InterPro" id="IPR036291">
    <property type="entry name" value="NAD(P)-bd_dom_sf"/>
</dbReference>
<organism evidence="5 6">
    <name type="scientific">Aerococcus urinae</name>
    <dbReference type="NCBI Taxonomy" id="1376"/>
    <lineage>
        <taxon>Bacteria</taxon>
        <taxon>Bacillati</taxon>
        <taxon>Bacillota</taxon>
        <taxon>Bacilli</taxon>
        <taxon>Lactobacillales</taxon>
        <taxon>Aerococcaceae</taxon>
        <taxon>Aerococcus</taxon>
    </lineage>
</organism>
<dbReference type="OrthoDB" id="9793345at2"/>
<dbReference type="Gene3D" id="3.40.50.720">
    <property type="entry name" value="NAD(P)-binding Rossmann-like Domain"/>
    <property type="match status" value="1"/>
</dbReference>